<proteinExistence type="predicted"/>
<dbReference type="OrthoDB" id="444540at2759"/>
<dbReference type="Pfam" id="PF13499">
    <property type="entry name" value="EF-hand_7"/>
    <property type="match status" value="2"/>
</dbReference>
<dbReference type="InterPro" id="IPR042847">
    <property type="entry name" value="EFC12"/>
</dbReference>
<dbReference type="PROSITE" id="PS50222">
    <property type="entry name" value="EF_HAND_2"/>
    <property type="match status" value="4"/>
</dbReference>
<protein>
    <recommendedName>
        <fullName evidence="3">EF-hand domain-containing protein</fullName>
    </recommendedName>
</protein>
<dbReference type="GO" id="GO:0005509">
    <property type="term" value="F:calcium ion binding"/>
    <property type="evidence" value="ECO:0007669"/>
    <property type="project" value="InterPro"/>
</dbReference>
<feature type="coiled-coil region" evidence="2">
    <location>
        <begin position="89"/>
        <end position="143"/>
    </location>
</feature>
<dbReference type="InterPro" id="IPR018247">
    <property type="entry name" value="EF_Hand_1_Ca_BS"/>
</dbReference>
<organism evidence="4 5">
    <name type="scientific">Chrysochromulina tobinii</name>
    <dbReference type="NCBI Taxonomy" id="1460289"/>
    <lineage>
        <taxon>Eukaryota</taxon>
        <taxon>Haptista</taxon>
        <taxon>Haptophyta</taxon>
        <taxon>Prymnesiophyceae</taxon>
        <taxon>Prymnesiales</taxon>
        <taxon>Chrysochromulinaceae</taxon>
        <taxon>Chrysochromulina</taxon>
    </lineage>
</organism>
<keyword evidence="1" id="KW-0106">Calcium</keyword>
<evidence type="ECO:0000313" key="4">
    <source>
        <dbReference type="EMBL" id="KOO22183.1"/>
    </source>
</evidence>
<dbReference type="PANTHER" id="PTHR47225">
    <property type="entry name" value="EF-HAND CALCIUM-BINDING DOMAIN-CONTAINING PROTEIN 12"/>
    <property type="match status" value="1"/>
</dbReference>
<feature type="domain" description="EF-hand" evidence="3">
    <location>
        <begin position="21"/>
        <end position="56"/>
    </location>
</feature>
<dbReference type="SUPFAM" id="SSF47473">
    <property type="entry name" value="EF-hand"/>
    <property type="match status" value="1"/>
</dbReference>
<feature type="domain" description="EF-hand" evidence="3">
    <location>
        <begin position="156"/>
        <end position="191"/>
    </location>
</feature>
<evidence type="ECO:0000313" key="5">
    <source>
        <dbReference type="Proteomes" id="UP000037460"/>
    </source>
</evidence>
<evidence type="ECO:0000256" key="1">
    <source>
        <dbReference type="ARBA" id="ARBA00022837"/>
    </source>
</evidence>
<dbReference type="EMBL" id="JWZX01003304">
    <property type="protein sequence ID" value="KOO22183.1"/>
    <property type="molecule type" value="Genomic_DNA"/>
</dbReference>
<sequence>MVGSFVSLTSKLGNTLNKYFESGKKEMDIFKEMDKNGDGKISKMEFRQYLRDIGIMGKAFTAAQVDKLFMELDVDLSGELSPSEIVEGVVLFKKNAKEAKEKTQKAEANAAHWRARAACAEKAAEAVRRYEDAKLEIERIKNEPSAESRLAEMFRKKNLKPMDMMQQFDNDKNGAIDLSEFMFNIRKMGLEASDEDLGRIFASFDSDGSGTLDMKELQTNMHKLNDAQSAEAELLKTLQKDLKTLQLAAQAEQELAEEKALFEEKVYERRLQKQNTIAGIKDTMPMPLAKALTKRKSGDEED</sequence>
<reference evidence="5" key="1">
    <citation type="journal article" date="2015" name="PLoS Genet.">
        <title>Genome Sequence and Transcriptome Analyses of Chrysochromulina tobin: Metabolic Tools for Enhanced Algal Fitness in the Prominent Order Prymnesiales (Haptophyceae).</title>
        <authorList>
            <person name="Hovde B.T."/>
            <person name="Deodato C.R."/>
            <person name="Hunsperger H.M."/>
            <person name="Ryken S.A."/>
            <person name="Yost W."/>
            <person name="Jha R.K."/>
            <person name="Patterson J."/>
            <person name="Monnat R.J. Jr."/>
            <person name="Barlow S.B."/>
            <person name="Starkenburg S.R."/>
            <person name="Cattolico R.A."/>
        </authorList>
    </citation>
    <scope>NUCLEOTIDE SEQUENCE</scope>
    <source>
        <strain evidence="5">CCMP291</strain>
    </source>
</reference>
<dbReference type="InterPro" id="IPR002048">
    <property type="entry name" value="EF_hand_dom"/>
</dbReference>
<dbReference type="PANTHER" id="PTHR47225:SF1">
    <property type="entry name" value="EF-HAND CALCIUM-BINDING DOMAIN-CONTAINING PROTEIN 12"/>
    <property type="match status" value="1"/>
</dbReference>
<feature type="domain" description="EF-hand" evidence="3">
    <location>
        <begin position="60"/>
        <end position="95"/>
    </location>
</feature>
<dbReference type="Gene3D" id="1.10.238.10">
    <property type="entry name" value="EF-hand"/>
    <property type="match status" value="2"/>
</dbReference>
<evidence type="ECO:0000256" key="2">
    <source>
        <dbReference type="SAM" id="Coils"/>
    </source>
</evidence>
<comment type="caution">
    <text evidence="4">The sequence shown here is derived from an EMBL/GenBank/DDBJ whole genome shotgun (WGS) entry which is preliminary data.</text>
</comment>
<gene>
    <name evidence="4" type="ORF">Ctob_005336</name>
</gene>
<name>A0A0M0J7H6_9EUKA</name>
<dbReference type="Proteomes" id="UP000037460">
    <property type="component" value="Unassembled WGS sequence"/>
</dbReference>
<keyword evidence="5" id="KW-1185">Reference proteome</keyword>
<keyword evidence="2" id="KW-0175">Coiled coil</keyword>
<evidence type="ECO:0000259" key="3">
    <source>
        <dbReference type="PROSITE" id="PS50222"/>
    </source>
</evidence>
<dbReference type="SMART" id="SM00054">
    <property type="entry name" value="EFh"/>
    <property type="match status" value="4"/>
</dbReference>
<dbReference type="AlphaFoldDB" id="A0A0M0J7H6"/>
<accession>A0A0M0J7H6</accession>
<dbReference type="CDD" id="cd00051">
    <property type="entry name" value="EFh"/>
    <property type="match status" value="2"/>
</dbReference>
<dbReference type="PROSITE" id="PS00018">
    <property type="entry name" value="EF_HAND_1"/>
    <property type="match status" value="3"/>
</dbReference>
<feature type="domain" description="EF-hand" evidence="3">
    <location>
        <begin position="192"/>
        <end position="227"/>
    </location>
</feature>
<dbReference type="InterPro" id="IPR011992">
    <property type="entry name" value="EF-hand-dom_pair"/>
</dbReference>